<evidence type="ECO:0000256" key="1">
    <source>
        <dbReference type="ARBA" id="ARBA00004123"/>
    </source>
</evidence>
<dbReference type="GeneID" id="109003871"/>
<dbReference type="InterPro" id="IPR005541">
    <property type="entry name" value="KNOX2"/>
</dbReference>
<evidence type="ECO:0000256" key="3">
    <source>
        <dbReference type="ARBA" id="ARBA00023155"/>
    </source>
</evidence>
<dbReference type="Pfam" id="PF05920">
    <property type="entry name" value="Homeobox_KN"/>
    <property type="match status" value="1"/>
</dbReference>
<evidence type="ECO:0000256" key="6">
    <source>
        <dbReference type="PROSITE-ProRule" id="PRU00559"/>
    </source>
</evidence>
<evidence type="ECO:0000313" key="7">
    <source>
        <dbReference type="Proteomes" id="UP000235220"/>
    </source>
</evidence>
<keyword evidence="2 5" id="KW-0238">DNA-binding</keyword>
<dbReference type="InterPro" id="IPR009057">
    <property type="entry name" value="Homeodomain-like_sf"/>
</dbReference>
<reference evidence="8" key="1">
    <citation type="submission" date="2025-08" db="UniProtKB">
        <authorList>
            <consortium name="RefSeq"/>
        </authorList>
    </citation>
    <scope>IDENTIFICATION</scope>
    <source>
        <tissue evidence="8">Leaves</tissue>
    </source>
</reference>
<dbReference type="GO" id="GO:0009888">
    <property type="term" value="P:tissue development"/>
    <property type="evidence" value="ECO:0007669"/>
    <property type="project" value="UniProtKB-ARBA"/>
</dbReference>
<dbReference type="OrthoDB" id="10056939at2759"/>
<protein>
    <submittedName>
        <fullName evidence="8">Homeobox protein knotted-1-like 6</fullName>
    </submittedName>
</protein>
<dbReference type="InterPro" id="IPR001356">
    <property type="entry name" value="HD"/>
</dbReference>
<dbReference type="PROSITE" id="PS00027">
    <property type="entry name" value="HOMEOBOX_1"/>
    <property type="match status" value="1"/>
</dbReference>
<sequence>MDELYGLHSTTTDYSVQPLMDSYFLTNYQSFPSPVAGFGDRMPVFGPDRLLSGSASSAVSDAASMVAEIQRGVSDEEVSGATRAKIVSHPLYPKLVQAYIDCQKVGAPPEIADVFDEIRKESDLCYRAPVASTRLGADPELDQFMETYCDVLAKYKSDLERPFDEATSFLNDIETQLNTLCNGASRSCVYEEVGGSLDEDVSGGRGVVEECQPTHNDHELKDKLLRQYSGYISSLKHEFSKKKKKGKLPKEARQILLDWWNIHYKWPYPTEVDKVALAELTGLDQKQINNWFINQRKRHWKPSENMQFAVMDSLYGPIFMND</sequence>
<dbReference type="FunFam" id="1.10.10.60:FF:000076">
    <property type="entry name" value="Homeobox protein knotted-1-like 2"/>
    <property type="match status" value="1"/>
</dbReference>
<dbReference type="PROSITE" id="PS50071">
    <property type="entry name" value="HOMEOBOX_2"/>
    <property type="match status" value="1"/>
</dbReference>
<dbReference type="GO" id="GO:0005634">
    <property type="term" value="C:nucleus"/>
    <property type="evidence" value="ECO:0000318"/>
    <property type="project" value="GO_Central"/>
</dbReference>
<comment type="similarity">
    <text evidence="6">Belongs to the TALE/KNOX homeobox family.</text>
</comment>
<dbReference type="AlphaFoldDB" id="A0A2I4G1H1"/>
<dbReference type="SUPFAM" id="SSF46689">
    <property type="entry name" value="Homeodomain-like"/>
    <property type="match status" value="1"/>
</dbReference>
<comment type="subcellular location">
    <subcellularLocation>
        <location evidence="1 5">Nucleus</location>
    </subcellularLocation>
</comment>
<dbReference type="KEGG" id="jre:109003871"/>
<gene>
    <name evidence="8" type="primary">LOC109003871</name>
</gene>
<evidence type="ECO:0000313" key="8">
    <source>
        <dbReference type="RefSeq" id="XP_018837747.1"/>
    </source>
</evidence>
<dbReference type="InterPro" id="IPR005540">
    <property type="entry name" value="KNOX1"/>
</dbReference>
<dbReference type="PROSITE" id="PS51213">
    <property type="entry name" value="ELK"/>
    <property type="match status" value="1"/>
</dbReference>
<dbReference type="InterPro" id="IPR008422">
    <property type="entry name" value="KN_HD"/>
</dbReference>
<organism evidence="7 8">
    <name type="scientific">Juglans regia</name>
    <name type="common">English walnut</name>
    <dbReference type="NCBI Taxonomy" id="51240"/>
    <lineage>
        <taxon>Eukaryota</taxon>
        <taxon>Viridiplantae</taxon>
        <taxon>Streptophyta</taxon>
        <taxon>Embryophyta</taxon>
        <taxon>Tracheophyta</taxon>
        <taxon>Spermatophyta</taxon>
        <taxon>Magnoliopsida</taxon>
        <taxon>eudicotyledons</taxon>
        <taxon>Gunneridae</taxon>
        <taxon>Pentapetalae</taxon>
        <taxon>rosids</taxon>
        <taxon>fabids</taxon>
        <taxon>Fagales</taxon>
        <taxon>Juglandaceae</taxon>
        <taxon>Juglans</taxon>
    </lineage>
</organism>
<keyword evidence="3 5" id="KW-0371">Homeobox</keyword>
<dbReference type="InterPro" id="IPR017970">
    <property type="entry name" value="Homeobox_CS"/>
</dbReference>
<dbReference type="Pfam" id="PF03790">
    <property type="entry name" value="KNOX1"/>
    <property type="match status" value="1"/>
</dbReference>
<keyword evidence="4 5" id="KW-0539">Nucleus</keyword>
<accession>A0A2I4G1H1</accession>
<dbReference type="SMART" id="SM01256">
    <property type="entry name" value="KNOX2"/>
    <property type="match status" value="1"/>
</dbReference>
<proteinExistence type="inferred from homology"/>
<dbReference type="CDD" id="cd00086">
    <property type="entry name" value="homeodomain"/>
    <property type="match status" value="1"/>
</dbReference>
<feature type="DNA-binding region" description="Homeobox; TALE-type" evidence="5">
    <location>
        <begin position="240"/>
        <end position="303"/>
    </location>
</feature>
<evidence type="ECO:0000256" key="2">
    <source>
        <dbReference type="ARBA" id="ARBA00023125"/>
    </source>
</evidence>
<dbReference type="RefSeq" id="XP_018837747.1">
    <property type="nucleotide sequence ID" value="XM_018982202.2"/>
</dbReference>
<dbReference type="GO" id="GO:0000981">
    <property type="term" value="F:DNA-binding transcription factor activity, RNA polymerase II-specific"/>
    <property type="evidence" value="ECO:0007669"/>
    <property type="project" value="InterPro"/>
</dbReference>
<dbReference type="SMART" id="SM01255">
    <property type="entry name" value="KNOX1"/>
    <property type="match status" value="1"/>
</dbReference>
<keyword evidence="7" id="KW-1185">Reference proteome</keyword>
<dbReference type="Gene3D" id="1.10.10.60">
    <property type="entry name" value="Homeodomain-like"/>
    <property type="match status" value="1"/>
</dbReference>
<dbReference type="InterPro" id="IPR050224">
    <property type="entry name" value="TALE_homeobox"/>
</dbReference>
<dbReference type="SMART" id="SM01188">
    <property type="entry name" value="ELK"/>
    <property type="match status" value="1"/>
</dbReference>
<dbReference type="SMR" id="A0A2I4G1H1"/>
<dbReference type="GO" id="GO:0003677">
    <property type="term" value="F:DNA binding"/>
    <property type="evidence" value="ECO:0007669"/>
    <property type="project" value="UniProtKB-UniRule"/>
</dbReference>
<evidence type="ECO:0000256" key="4">
    <source>
        <dbReference type="ARBA" id="ARBA00023242"/>
    </source>
</evidence>
<dbReference type="Pfam" id="PF03791">
    <property type="entry name" value="KNOX2"/>
    <property type="match status" value="1"/>
</dbReference>
<dbReference type="Pfam" id="PF03789">
    <property type="entry name" value="ELK"/>
    <property type="match status" value="1"/>
</dbReference>
<dbReference type="Gramene" id="Jr02_03100_p1">
    <property type="protein sequence ID" value="cds.Jr02_03100_p1"/>
    <property type="gene ID" value="Jr02_03100"/>
</dbReference>
<dbReference type="Proteomes" id="UP000235220">
    <property type="component" value="Chromosome 2"/>
</dbReference>
<dbReference type="PANTHER" id="PTHR11850">
    <property type="entry name" value="HOMEOBOX PROTEIN TRANSCRIPTION FACTORS"/>
    <property type="match status" value="1"/>
</dbReference>
<dbReference type="InterPro" id="IPR005539">
    <property type="entry name" value="ELK_dom"/>
</dbReference>
<evidence type="ECO:0000256" key="5">
    <source>
        <dbReference type="PROSITE-ProRule" id="PRU00108"/>
    </source>
</evidence>
<name>A0A2I4G1H1_JUGRE</name>
<dbReference type="SMART" id="SM00389">
    <property type="entry name" value="HOX"/>
    <property type="match status" value="1"/>
</dbReference>